<evidence type="ECO:0000256" key="1">
    <source>
        <dbReference type="SAM" id="SignalP"/>
    </source>
</evidence>
<protein>
    <recommendedName>
        <fullName evidence="2">DUF7872 domain-containing protein</fullName>
    </recommendedName>
</protein>
<evidence type="ECO:0000313" key="3">
    <source>
        <dbReference type="EMBL" id="QIW99840.1"/>
    </source>
</evidence>
<feature type="domain" description="DUF7872" evidence="2">
    <location>
        <begin position="268"/>
        <end position="450"/>
    </location>
</feature>
<proteinExistence type="predicted"/>
<accession>A0A6H0XYV4</accession>
<dbReference type="EMBL" id="CP051141">
    <property type="protein sequence ID" value="QIW99840.1"/>
    <property type="molecule type" value="Genomic_DNA"/>
</dbReference>
<dbReference type="AlphaFoldDB" id="A0A6H0XYV4"/>
<reference evidence="3 4" key="1">
    <citation type="journal article" date="2016" name="Sci. Rep.">
        <title>Peltaster fructicola genome reveals evolution from an invasive phytopathogen to an ectophytic parasite.</title>
        <authorList>
            <person name="Xu C."/>
            <person name="Chen H."/>
            <person name="Gleason M.L."/>
            <person name="Xu J.R."/>
            <person name="Liu H."/>
            <person name="Zhang R."/>
            <person name="Sun G."/>
        </authorList>
    </citation>
    <scope>NUCLEOTIDE SEQUENCE [LARGE SCALE GENOMIC DNA]</scope>
    <source>
        <strain evidence="3 4">LNHT1506</strain>
    </source>
</reference>
<organism evidence="3 4">
    <name type="scientific">Peltaster fructicola</name>
    <dbReference type="NCBI Taxonomy" id="286661"/>
    <lineage>
        <taxon>Eukaryota</taxon>
        <taxon>Fungi</taxon>
        <taxon>Dikarya</taxon>
        <taxon>Ascomycota</taxon>
        <taxon>Pezizomycotina</taxon>
        <taxon>Dothideomycetes</taxon>
        <taxon>Dothideomycetes incertae sedis</taxon>
        <taxon>Peltaster</taxon>
    </lineage>
</organism>
<gene>
    <name evidence="3" type="ORF">AMS68_005358</name>
</gene>
<evidence type="ECO:0000259" key="2">
    <source>
        <dbReference type="Pfam" id="PF25278"/>
    </source>
</evidence>
<sequence>MKWHAALQAGLLAQAATSLSITNRTQDPKAMCAFAPNDPTFWQSYNMQKFVQQTAHVQIDELYAIPSPESKNRVPFLQYLINNLPSTARGQFTCDIDKRTCDTDNLDCKSSPELIKTITAIIHYRDFLQEASGHFDSARLDAHEKLPEMGERFNPSTKSSLPSGYGNLAAGLGIVGSLAGLVPIFGSYASTAVSIGTNAMNLLATPGNADLEVRFNSYAELMDQLSKFTLAIKSTLDKLVQDIFTLIPPDDFGLYGPHTGWESDPMQLPSAIAGGAFAASTSPQWDQITGLMKASIYAQALNHLWNREKVVVMKISKNGLEIDPCDPKQPDILFGRNVKYCDNDGNMLVLQAQKKENVRGIDPADYQVPGFPSLADYNLTPRDVLKSSWENRGKRSKGLQAAKDVLTELTKLKSVTDPVVYFNLTVCDLDKVTIEPEKRNRSAPWETCRDWIL</sequence>
<dbReference type="Pfam" id="PF25278">
    <property type="entry name" value="DUF7872"/>
    <property type="match status" value="1"/>
</dbReference>
<dbReference type="Proteomes" id="UP000503462">
    <property type="component" value="Chromosome 3"/>
</dbReference>
<feature type="chain" id="PRO_5026311521" description="DUF7872 domain-containing protein" evidence="1">
    <location>
        <begin position="19"/>
        <end position="453"/>
    </location>
</feature>
<dbReference type="InterPro" id="IPR057194">
    <property type="entry name" value="DUF7872"/>
</dbReference>
<keyword evidence="1" id="KW-0732">Signal</keyword>
<feature type="signal peptide" evidence="1">
    <location>
        <begin position="1"/>
        <end position="18"/>
    </location>
</feature>
<name>A0A6H0XYV4_9PEZI</name>
<keyword evidence="4" id="KW-1185">Reference proteome</keyword>
<evidence type="ECO:0000313" key="4">
    <source>
        <dbReference type="Proteomes" id="UP000503462"/>
    </source>
</evidence>